<comment type="caution">
    <text evidence="2">The sequence shown here is derived from an EMBL/GenBank/DDBJ whole genome shotgun (WGS) entry which is preliminary data.</text>
</comment>
<reference evidence="2" key="2">
    <citation type="submission" date="2023-06" db="EMBL/GenBank/DDBJ databases">
        <authorList>
            <consortium name="Lawrence Berkeley National Laboratory"/>
            <person name="Haridas S."/>
            <person name="Hensen N."/>
            <person name="Bonometti L."/>
            <person name="Westerberg I."/>
            <person name="Brannstrom I.O."/>
            <person name="Guillou S."/>
            <person name="Cros-Aarteil S."/>
            <person name="Calhoun S."/>
            <person name="Kuo A."/>
            <person name="Mondo S."/>
            <person name="Pangilinan J."/>
            <person name="Riley R."/>
            <person name="Labutti K."/>
            <person name="Andreopoulos B."/>
            <person name="Lipzen A."/>
            <person name="Chen C."/>
            <person name="Yanf M."/>
            <person name="Daum C."/>
            <person name="Ng V."/>
            <person name="Clum A."/>
            <person name="Steindorff A."/>
            <person name="Ohm R."/>
            <person name="Martin F."/>
            <person name="Silar P."/>
            <person name="Natvig D."/>
            <person name="Lalanne C."/>
            <person name="Gautier V."/>
            <person name="Ament-Velasquez S.L."/>
            <person name="Kruys A."/>
            <person name="Hutchinson M.I."/>
            <person name="Powell A.J."/>
            <person name="Barry K."/>
            <person name="Miller A.N."/>
            <person name="Grigoriev I.V."/>
            <person name="Debuchy R."/>
            <person name="Gladieux P."/>
            <person name="Thoren M.H."/>
            <person name="Johannesson H."/>
        </authorList>
    </citation>
    <scope>NUCLEOTIDE SEQUENCE</scope>
    <source>
        <strain evidence="2">CBS 168.71</strain>
    </source>
</reference>
<dbReference type="GeneID" id="87835470"/>
<evidence type="ECO:0000313" key="3">
    <source>
        <dbReference type="Proteomes" id="UP001278766"/>
    </source>
</evidence>
<feature type="compositionally biased region" description="Basic and acidic residues" evidence="1">
    <location>
        <begin position="199"/>
        <end position="208"/>
    </location>
</feature>
<protein>
    <submittedName>
        <fullName evidence="2">Uncharacterized protein</fullName>
    </submittedName>
</protein>
<dbReference type="Proteomes" id="UP001278766">
    <property type="component" value="Unassembled WGS sequence"/>
</dbReference>
<organism evidence="2 3">
    <name type="scientific">Chaetomium fimeti</name>
    <dbReference type="NCBI Taxonomy" id="1854472"/>
    <lineage>
        <taxon>Eukaryota</taxon>
        <taxon>Fungi</taxon>
        <taxon>Dikarya</taxon>
        <taxon>Ascomycota</taxon>
        <taxon>Pezizomycotina</taxon>
        <taxon>Sordariomycetes</taxon>
        <taxon>Sordariomycetidae</taxon>
        <taxon>Sordariales</taxon>
        <taxon>Chaetomiaceae</taxon>
        <taxon>Chaetomium</taxon>
    </lineage>
</organism>
<accession>A0AAE0HG83</accession>
<dbReference type="EMBL" id="JAUEPN010000004">
    <property type="protein sequence ID" value="KAK3295845.1"/>
    <property type="molecule type" value="Genomic_DNA"/>
</dbReference>
<proteinExistence type="predicted"/>
<dbReference type="RefSeq" id="XP_062659359.1">
    <property type="nucleotide sequence ID" value="XM_062798522.1"/>
</dbReference>
<feature type="region of interest" description="Disordered" evidence="1">
    <location>
        <begin position="173"/>
        <end position="224"/>
    </location>
</feature>
<reference evidence="2" key="1">
    <citation type="journal article" date="2023" name="Mol. Phylogenet. Evol.">
        <title>Genome-scale phylogeny and comparative genomics of the fungal order Sordariales.</title>
        <authorList>
            <person name="Hensen N."/>
            <person name="Bonometti L."/>
            <person name="Westerberg I."/>
            <person name="Brannstrom I.O."/>
            <person name="Guillou S."/>
            <person name="Cros-Aarteil S."/>
            <person name="Calhoun S."/>
            <person name="Haridas S."/>
            <person name="Kuo A."/>
            <person name="Mondo S."/>
            <person name="Pangilinan J."/>
            <person name="Riley R."/>
            <person name="LaButti K."/>
            <person name="Andreopoulos B."/>
            <person name="Lipzen A."/>
            <person name="Chen C."/>
            <person name="Yan M."/>
            <person name="Daum C."/>
            <person name="Ng V."/>
            <person name="Clum A."/>
            <person name="Steindorff A."/>
            <person name="Ohm R.A."/>
            <person name="Martin F."/>
            <person name="Silar P."/>
            <person name="Natvig D.O."/>
            <person name="Lalanne C."/>
            <person name="Gautier V."/>
            <person name="Ament-Velasquez S.L."/>
            <person name="Kruys A."/>
            <person name="Hutchinson M.I."/>
            <person name="Powell A.J."/>
            <person name="Barry K."/>
            <person name="Miller A.N."/>
            <person name="Grigoriev I.V."/>
            <person name="Debuchy R."/>
            <person name="Gladieux P."/>
            <person name="Hiltunen Thoren M."/>
            <person name="Johannesson H."/>
        </authorList>
    </citation>
    <scope>NUCLEOTIDE SEQUENCE</scope>
    <source>
        <strain evidence="2">CBS 168.71</strain>
    </source>
</reference>
<sequence length="224" mass="24433">MYVLHRTAPQHVGVHIHTYITRPDVTACPPLSQIWGKGKGCVLAAVVGDPPHFTAWLCCVARAQIGGAWGDRKQARFLPTWSRPKSTSVLPLEKERAVKTIRPLSKLFHLVLRRSAADQTTVQYHPSPVSRSVKSPSLRVARLLPLSRTPDPSSFELGRCCEPLGELGRELRVPGPARIRRRGRGSDGGMGPGPIRDGVSQDRADPRAEPNTPPHPGSLGHSIT</sequence>
<dbReference type="AlphaFoldDB" id="A0AAE0HG83"/>
<evidence type="ECO:0000313" key="2">
    <source>
        <dbReference type="EMBL" id="KAK3295845.1"/>
    </source>
</evidence>
<evidence type="ECO:0000256" key="1">
    <source>
        <dbReference type="SAM" id="MobiDB-lite"/>
    </source>
</evidence>
<name>A0AAE0HG83_9PEZI</name>
<gene>
    <name evidence="2" type="ORF">B0H64DRAFT_156757</name>
</gene>
<keyword evidence="3" id="KW-1185">Reference proteome</keyword>